<sequence>MADKIVRVCIRVGIGGLFVINASGELFPHQACKQVNALKDENGILVEVPETCREQFKEVALKLGLKNSAQKVTLFVNEGFHALSAGSTWFPAGAVIGLPRWYLYQTEEDVETSGLKFQGRNIQWDSKLGETVKFCYVPTKDMIGFTIGHELAHIQRLEFKMFDIFASPFWLFLTYKMIRFVHYRTFKKQAMWNLLLNLTVCGVNYFAYRLVNRKVQHFSEFNADKISAECTPQIAKGGVDFFTRRLKLNLVQRLLLGEEGEDFFTEEGNEVKSYTHPRLTDRLDQVKFILSTRAKPTTTANITTADLSYALNVKPRWLKRNCFAKMADDRVCLYTTVNMEIKQKLNMQMKKNSRIANCTAKSIEHIENVKYKVMKRDQIARPRGITQEINVTNTLWGGTHIPIVPARLWNLKLKTSLCFTYYLQMIYGYLFYLFRKCHFEKKPPLNDRRRADKGWRFVIICSNLFKFTLSTIIIYKVGNTRSQSPQRKTSEGYTHPKLLDRLRKYFYFVSVSTVEPSLSSHPQGTGK</sequence>
<keyword evidence="5" id="KW-0862">Zinc</keyword>
<evidence type="ECO:0000256" key="6">
    <source>
        <dbReference type="ARBA" id="ARBA00023049"/>
    </source>
</evidence>
<evidence type="ECO:0000256" key="5">
    <source>
        <dbReference type="ARBA" id="ARBA00022833"/>
    </source>
</evidence>
<organism evidence="9 10">
    <name type="scientific">Porites lobata</name>
    <dbReference type="NCBI Taxonomy" id="104759"/>
    <lineage>
        <taxon>Eukaryota</taxon>
        <taxon>Metazoa</taxon>
        <taxon>Cnidaria</taxon>
        <taxon>Anthozoa</taxon>
        <taxon>Hexacorallia</taxon>
        <taxon>Scleractinia</taxon>
        <taxon>Fungiina</taxon>
        <taxon>Poritidae</taxon>
        <taxon>Porites</taxon>
    </lineage>
</organism>
<comment type="cofactor">
    <cofactor evidence="1">
        <name>Zn(2+)</name>
        <dbReference type="ChEBI" id="CHEBI:29105"/>
    </cofactor>
</comment>
<proteinExistence type="predicted"/>
<keyword evidence="4" id="KW-0378">Hydrolase</keyword>
<evidence type="ECO:0000259" key="8">
    <source>
        <dbReference type="Pfam" id="PF01435"/>
    </source>
</evidence>
<evidence type="ECO:0000313" key="10">
    <source>
        <dbReference type="Proteomes" id="UP001159405"/>
    </source>
</evidence>
<dbReference type="EMBL" id="CALNXK010000006">
    <property type="protein sequence ID" value="CAH3038256.1"/>
    <property type="molecule type" value="Genomic_DNA"/>
</dbReference>
<evidence type="ECO:0000313" key="9">
    <source>
        <dbReference type="EMBL" id="CAH3038256.1"/>
    </source>
</evidence>
<dbReference type="PANTHER" id="PTHR21824">
    <property type="entry name" value="TRANSMEMBRANE PROTEIN 177"/>
    <property type="match status" value="1"/>
</dbReference>
<accession>A0ABN8MXJ8</accession>
<dbReference type="Pfam" id="PF01435">
    <property type="entry name" value="Peptidase_M48"/>
    <property type="match status" value="1"/>
</dbReference>
<feature type="transmembrane region" description="Helical" evidence="7">
    <location>
        <begin position="417"/>
        <end position="434"/>
    </location>
</feature>
<gene>
    <name evidence="9" type="ORF">PLOB_00039724</name>
</gene>
<protein>
    <recommendedName>
        <fullName evidence="8">Peptidase M48 domain-containing protein</fullName>
    </recommendedName>
</protein>
<keyword evidence="10" id="KW-1185">Reference proteome</keyword>
<keyword evidence="3" id="KW-0479">Metal-binding</keyword>
<dbReference type="Proteomes" id="UP001159405">
    <property type="component" value="Unassembled WGS sequence"/>
</dbReference>
<evidence type="ECO:0000256" key="7">
    <source>
        <dbReference type="SAM" id="Phobius"/>
    </source>
</evidence>
<keyword evidence="7" id="KW-0812">Transmembrane</keyword>
<dbReference type="InterPro" id="IPR026620">
    <property type="entry name" value="TMEM177"/>
</dbReference>
<feature type="transmembrane region" description="Helical" evidence="7">
    <location>
        <begin position="454"/>
        <end position="478"/>
    </location>
</feature>
<reference evidence="9 10" key="1">
    <citation type="submission" date="2022-05" db="EMBL/GenBank/DDBJ databases">
        <authorList>
            <consortium name="Genoscope - CEA"/>
            <person name="William W."/>
        </authorList>
    </citation>
    <scope>NUCLEOTIDE SEQUENCE [LARGE SCALE GENOMIC DNA]</scope>
</reference>
<name>A0ABN8MXJ8_9CNID</name>
<feature type="domain" description="Peptidase M48" evidence="8">
    <location>
        <begin position="133"/>
        <end position="286"/>
    </location>
</feature>
<keyword evidence="6" id="KW-0482">Metalloprotease</keyword>
<evidence type="ECO:0000256" key="3">
    <source>
        <dbReference type="ARBA" id="ARBA00022723"/>
    </source>
</evidence>
<comment type="caution">
    <text evidence="9">The sequence shown here is derived from an EMBL/GenBank/DDBJ whole genome shotgun (WGS) entry which is preliminary data.</text>
</comment>
<keyword evidence="2" id="KW-0645">Protease</keyword>
<dbReference type="InterPro" id="IPR001915">
    <property type="entry name" value="Peptidase_M48"/>
</dbReference>
<dbReference type="PANTHER" id="PTHR21824:SF4">
    <property type="entry name" value="TRANSMEMBRANE PROTEIN 177"/>
    <property type="match status" value="1"/>
</dbReference>
<keyword evidence="7" id="KW-0472">Membrane</keyword>
<keyword evidence="7" id="KW-1133">Transmembrane helix</keyword>
<evidence type="ECO:0000256" key="4">
    <source>
        <dbReference type="ARBA" id="ARBA00022801"/>
    </source>
</evidence>
<evidence type="ECO:0000256" key="1">
    <source>
        <dbReference type="ARBA" id="ARBA00001947"/>
    </source>
</evidence>
<evidence type="ECO:0000256" key="2">
    <source>
        <dbReference type="ARBA" id="ARBA00022670"/>
    </source>
</evidence>